<dbReference type="EMBL" id="CAMXCT020001301">
    <property type="protein sequence ID" value="CAL1142147.1"/>
    <property type="molecule type" value="Genomic_DNA"/>
</dbReference>
<dbReference type="GO" id="GO:0005737">
    <property type="term" value="C:cytoplasm"/>
    <property type="evidence" value="ECO:0007669"/>
    <property type="project" value="TreeGrafter"/>
</dbReference>
<dbReference type="Gene3D" id="1.10.510.10">
    <property type="entry name" value="Transferase(Phosphotransferase) domain 1"/>
    <property type="match status" value="1"/>
</dbReference>
<evidence type="ECO:0000313" key="6">
    <source>
        <dbReference type="Proteomes" id="UP001152797"/>
    </source>
</evidence>
<dbReference type="PANTHER" id="PTHR24346:SF30">
    <property type="entry name" value="MATERNAL EMBRYONIC LEUCINE ZIPPER KINASE"/>
    <property type="match status" value="1"/>
</dbReference>
<keyword evidence="1" id="KW-0547">Nucleotide-binding</keyword>
<dbReference type="InterPro" id="IPR008271">
    <property type="entry name" value="Ser/Thr_kinase_AS"/>
</dbReference>
<feature type="non-terminal residue" evidence="4">
    <location>
        <position position="1"/>
    </location>
</feature>
<dbReference type="EMBL" id="CAMXCT010001301">
    <property type="protein sequence ID" value="CAI3988772.1"/>
    <property type="molecule type" value="Genomic_DNA"/>
</dbReference>
<feature type="domain" description="Protein kinase" evidence="3">
    <location>
        <begin position="119"/>
        <end position="374"/>
    </location>
</feature>
<keyword evidence="2" id="KW-0067">ATP-binding</keyword>
<sequence length="377" mass="42356">GYGGNKQDACGLESSAEKAIYEFTQRICQLPHLLKESTRLPPTKPCLNVAWETTGQRSFDVKVKPGFLLEDLSTARGSSKVSSNSSERADPEVTNEECHLDAKLDGLEERLLGCQFGQWRLRKRLGQGSQGRVYVGRDATGDFAVKITQLNKKHVKDRFHREVEIMKLLSHKSIVQLVSVHVEKQLAGLVLNLAEGDLLQAVSNSEKRRLKESEARHVFKQLADGVEHMHSHQIIHRDLKLENILINSREEVDDCKLYEVKITDFGSSSICDGDGHQGKSFAKGPVGTPPYIAPELLHGGWHGFPVDDWSLGISLFVMLNGYFPWKDTAPETWTFDREKSRHLSEEAKDLICRFLHLAPAERLTVANSRSHAWMTPG</sequence>
<keyword evidence="6" id="KW-1185">Reference proteome</keyword>
<name>A0A9P1CAU3_9DINO</name>
<reference evidence="5" key="2">
    <citation type="submission" date="2024-04" db="EMBL/GenBank/DDBJ databases">
        <authorList>
            <person name="Chen Y."/>
            <person name="Shah S."/>
            <person name="Dougan E. K."/>
            <person name="Thang M."/>
            <person name="Chan C."/>
        </authorList>
    </citation>
    <scope>NUCLEOTIDE SEQUENCE [LARGE SCALE GENOMIC DNA]</scope>
</reference>
<dbReference type="InterPro" id="IPR000719">
    <property type="entry name" value="Prot_kinase_dom"/>
</dbReference>
<dbReference type="SMART" id="SM00220">
    <property type="entry name" value="S_TKc"/>
    <property type="match status" value="1"/>
</dbReference>
<dbReference type="PROSITE" id="PS50011">
    <property type="entry name" value="PROTEIN_KINASE_DOM"/>
    <property type="match status" value="1"/>
</dbReference>
<evidence type="ECO:0000313" key="4">
    <source>
        <dbReference type="EMBL" id="CAI3988772.1"/>
    </source>
</evidence>
<comment type="caution">
    <text evidence="4">The sequence shown here is derived from an EMBL/GenBank/DDBJ whole genome shotgun (WGS) entry which is preliminary data.</text>
</comment>
<protein>
    <recommendedName>
        <fullName evidence="3">Protein kinase domain-containing protein</fullName>
    </recommendedName>
</protein>
<evidence type="ECO:0000259" key="3">
    <source>
        <dbReference type="PROSITE" id="PS50011"/>
    </source>
</evidence>
<evidence type="ECO:0000256" key="1">
    <source>
        <dbReference type="ARBA" id="ARBA00022741"/>
    </source>
</evidence>
<proteinExistence type="predicted"/>
<dbReference type="EMBL" id="CAMXCT030001301">
    <property type="protein sequence ID" value="CAL4776084.1"/>
    <property type="molecule type" value="Genomic_DNA"/>
</dbReference>
<evidence type="ECO:0000313" key="5">
    <source>
        <dbReference type="EMBL" id="CAL1142147.1"/>
    </source>
</evidence>
<dbReference type="PANTHER" id="PTHR24346">
    <property type="entry name" value="MAP/MICROTUBULE AFFINITY-REGULATING KINASE"/>
    <property type="match status" value="1"/>
</dbReference>
<dbReference type="GO" id="GO:0004674">
    <property type="term" value="F:protein serine/threonine kinase activity"/>
    <property type="evidence" value="ECO:0007669"/>
    <property type="project" value="TreeGrafter"/>
</dbReference>
<dbReference type="GO" id="GO:0005524">
    <property type="term" value="F:ATP binding"/>
    <property type="evidence" value="ECO:0007669"/>
    <property type="project" value="UniProtKB-KW"/>
</dbReference>
<dbReference type="InterPro" id="IPR011009">
    <property type="entry name" value="Kinase-like_dom_sf"/>
</dbReference>
<organism evidence="4">
    <name type="scientific">Cladocopium goreaui</name>
    <dbReference type="NCBI Taxonomy" id="2562237"/>
    <lineage>
        <taxon>Eukaryota</taxon>
        <taxon>Sar</taxon>
        <taxon>Alveolata</taxon>
        <taxon>Dinophyceae</taxon>
        <taxon>Suessiales</taxon>
        <taxon>Symbiodiniaceae</taxon>
        <taxon>Cladocopium</taxon>
    </lineage>
</organism>
<dbReference type="Pfam" id="PF00069">
    <property type="entry name" value="Pkinase"/>
    <property type="match status" value="1"/>
</dbReference>
<gene>
    <name evidence="4" type="ORF">C1SCF055_LOCUS15897</name>
</gene>
<dbReference type="GO" id="GO:0035556">
    <property type="term" value="P:intracellular signal transduction"/>
    <property type="evidence" value="ECO:0007669"/>
    <property type="project" value="TreeGrafter"/>
</dbReference>
<accession>A0A9P1CAU3</accession>
<reference evidence="4" key="1">
    <citation type="submission" date="2022-10" db="EMBL/GenBank/DDBJ databases">
        <authorList>
            <person name="Chen Y."/>
            <person name="Dougan E. K."/>
            <person name="Chan C."/>
            <person name="Rhodes N."/>
            <person name="Thang M."/>
        </authorList>
    </citation>
    <scope>NUCLEOTIDE SEQUENCE</scope>
</reference>
<evidence type="ECO:0000256" key="2">
    <source>
        <dbReference type="ARBA" id="ARBA00022840"/>
    </source>
</evidence>
<dbReference type="OrthoDB" id="345735at2759"/>
<dbReference type="PROSITE" id="PS00108">
    <property type="entry name" value="PROTEIN_KINASE_ST"/>
    <property type="match status" value="1"/>
</dbReference>
<dbReference type="SUPFAM" id="SSF56112">
    <property type="entry name" value="Protein kinase-like (PK-like)"/>
    <property type="match status" value="1"/>
</dbReference>
<dbReference type="AlphaFoldDB" id="A0A9P1CAU3"/>
<dbReference type="Proteomes" id="UP001152797">
    <property type="component" value="Unassembled WGS sequence"/>
</dbReference>